<dbReference type="PANTHER" id="PTHR13789">
    <property type="entry name" value="MONOOXYGENASE"/>
    <property type="match status" value="1"/>
</dbReference>
<evidence type="ECO:0000256" key="5">
    <source>
        <dbReference type="ARBA" id="ARBA00023033"/>
    </source>
</evidence>
<evidence type="ECO:0000256" key="1">
    <source>
        <dbReference type="ARBA" id="ARBA00007992"/>
    </source>
</evidence>
<keyword evidence="4" id="KW-0560">Oxidoreductase</keyword>
<dbReference type="Gene3D" id="2.40.400.10">
    <property type="entry name" value="Acetoacetate decarboxylase-like"/>
    <property type="match status" value="1"/>
</dbReference>
<evidence type="ECO:0000256" key="3">
    <source>
        <dbReference type="ARBA" id="ARBA00022827"/>
    </source>
</evidence>
<dbReference type="InterPro" id="IPR036188">
    <property type="entry name" value="FAD/NAD-bd_sf"/>
</dbReference>
<dbReference type="PRINTS" id="PR00420">
    <property type="entry name" value="RNGMNOXGNASE"/>
</dbReference>
<evidence type="ECO:0000313" key="7">
    <source>
        <dbReference type="EMBL" id="KAF1816415.1"/>
    </source>
</evidence>
<keyword evidence="8" id="KW-1185">Reference proteome</keyword>
<keyword evidence="5" id="KW-0503">Monooxygenase</keyword>
<dbReference type="Proteomes" id="UP000504638">
    <property type="component" value="Unplaced"/>
</dbReference>
<evidence type="ECO:0000313" key="8">
    <source>
        <dbReference type="Proteomes" id="UP000504638"/>
    </source>
</evidence>
<reference evidence="7 9" key="1">
    <citation type="submission" date="2020-01" db="EMBL/GenBank/DDBJ databases">
        <authorList>
            <consortium name="DOE Joint Genome Institute"/>
            <person name="Haridas S."/>
            <person name="Albert R."/>
            <person name="Binder M."/>
            <person name="Bloem J."/>
            <person name="Labutti K."/>
            <person name="Salamov A."/>
            <person name="Andreopoulos B."/>
            <person name="Baker S.E."/>
            <person name="Barry K."/>
            <person name="Bills G."/>
            <person name="Bluhm B.H."/>
            <person name="Cannon C."/>
            <person name="Castanera R."/>
            <person name="Culley D.E."/>
            <person name="Daum C."/>
            <person name="Ezra D."/>
            <person name="Gonzalez J.B."/>
            <person name="Henrissat B."/>
            <person name="Kuo A."/>
            <person name="Liang C."/>
            <person name="Lipzen A."/>
            <person name="Lutzoni F."/>
            <person name="Magnuson J."/>
            <person name="Mondo S."/>
            <person name="Nolan M."/>
            <person name="Ohm R."/>
            <person name="Pangilinan J."/>
            <person name="Park H.-J."/>
            <person name="Ramirez L."/>
            <person name="Alfaro M."/>
            <person name="Sun H."/>
            <person name="Tritt A."/>
            <person name="Yoshinaga Y."/>
            <person name="Zwiers L.-H."/>
            <person name="Turgeon B.G."/>
            <person name="Goodwin S.B."/>
            <person name="Spatafora J.W."/>
            <person name="Crous P.W."/>
            <person name="Grigoriev I.V."/>
        </authorList>
    </citation>
    <scope>NUCLEOTIDE SEQUENCE</scope>
    <source>
        <strain evidence="7 9">CBS 781.70</strain>
    </source>
</reference>
<organism evidence="7">
    <name type="scientific">Eremomyces bilateralis CBS 781.70</name>
    <dbReference type="NCBI Taxonomy" id="1392243"/>
    <lineage>
        <taxon>Eukaryota</taxon>
        <taxon>Fungi</taxon>
        <taxon>Dikarya</taxon>
        <taxon>Ascomycota</taxon>
        <taxon>Pezizomycotina</taxon>
        <taxon>Dothideomycetes</taxon>
        <taxon>Dothideomycetes incertae sedis</taxon>
        <taxon>Eremomycetales</taxon>
        <taxon>Eremomycetaceae</taxon>
        <taxon>Eremomyces</taxon>
    </lineage>
</organism>
<accession>A0A6G1GE83</accession>
<dbReference type="OrthoDB" id="1047367at2759"/>
<dbReference type="RefSeq" id="XP_033538046.1">
    <property type="nucleotide sequence ID" value="XM_033676939.1"/>
</dbReference>
<keyword evidence="2" id="KW-0285">Flavoprotein</keyword>
<dbReference type="InterPro" id="IPR050493">
    <property type="entry name" value="FAD-dep_Monooxygenase_BioMet"/>
</dbReference>
<dbReference type="SUPFAM" id="SSF51905">
    <property type="entry name" value="FAD/NAD(P)-binding domain"/>
    <property type="match status" value="1"/>
</dbReference>
<evidence type="ECO:0000256" key="2">
    <source>
        <dbReference type="ARBA" id="ARBA00022630"/>
    </source>
</evidence>
<dbReference type="GeneID" id="54417509"/>
<dbReference type="Pfam" id="PF06314">
    <property type="entry name" value="ADC"/>
    <property type="match status" value="1"/>
</dbReference>
<dbReference type="InterPro" id="IPR002938">
    <property type="entry name" value="FAD-bd"/>
</dbReference>
<gene>
    <name evidence="7 9" type="ORF">P152DRAFT_409290</name>
</gene>
<dbReference type="Gene3D" id="3.50.50.60">
    <property type="entry name" value="FAD/NAD(P)-binding domain"/>
    <property type="match status" value="1"/>
</dbReference>
<dbReference type="GO" id="GO:0071949">
    <property type="term" value="F:FAD binding"/>
    <property type="evidence" value="ECO:0007669"/>
    <property type="project" value="InterPro"/>
</dbReference>
<evidence type="ECO:0000313" key="9">
    <source>
        <dbReference type="RefSeq" id="XP_033538046.1"/>
    </source>
</evidence>
<proteinExistence type="inferred from homology"/>
<dbReference type="GO" id="GO:0016829">
    <property type="term" value="F:lyase activity"/>
    <property type="evidence" value="ECO:0007669"/>
    <property type="project" value="InterPro"/>
</dbReference>
<reference evidence="9" key="3">
    <citation type="submission" date="2025-04" db="UniProtKB">
        <authorList>
            <consortium name="RefSeq"/>
        </authorList>
    </citation>
    <scope>IDENTIFICATION</scope>
    <source>
        <strain evidence="9">CBS 781.70</strain>
    </source>
</reference>
<sequence>MTAAPDPAPLKVLIVGGGIGGLTAATALRQEGHEVTVFERSKLDNEAGAAIHLGSNCNGLLRRLGLFAEDIGGNPTLGIVQYTAAGNLTFNLDLRKPNLLWKHSWLLVHRAHLHKALYRFAADPAGKGNPAEMKISSCVASVNAEVSTITLENGDVFKGDVVIGADGVHSITRKQVSKTAKPFGSGRSAFRFLIPKEEILADPETRDAVDGDGRMVMWMGNDRRLVMYPCSNNTLLNFVAIHPSKESDMPGDGWSTGGNKARLLEAYKEFCPIVRALLSKVNAETLSVWTLLDMDVLRSWTVGKLALMGDAAHPFLPHQGQGGGMAIEDAVSLGVLLGKGTRKEEVKERLRLYEVCRMERAHRIQEYTRLSGRDLEEAKKDGKELNMMEYQSYCFGHDEYDHTIQMLRKSNWTKTPDRFWRMPVAFGSMPGPRQDSFGLPHDGLQSTFVTASIKFRTSRTLLQNFFPSPAFSFSSPGTVATASIRMTTLGNMSWLGGGGYNFSGLFVHGVQYTKRDASVLRGSYCVVVFEDLADAILSGREELGMSKLGASIQVHQKEGEYAAGIDWRGVQFARMRLEGLHLPNSTSSMSAADKAPAMNDKLGEAEEGTFCYRYIPAVGRPGTADAEYAVFIPSEGASQTPNVIRTMLARKGDLAFEARDRQALPTLHHITARLAEIPVYEVVEARIDEGTGVEDLSQAFRIE</sequence>
<comment type="similarity">
    <text evidence="1">Belongs to the paxM FAD-dependent monooxygenase family.</text>
</comment>
<reference evidence="9" key="2">
    <citation type="submission" date="2020-04" db="EMBL/GenBank/DDBJ databases">
        <authorList>
            <consortium name="NCBI Genome Project"/>
        </authorList>
    </citation>
    <scope>NUCLEOTIDE SEQUENCE</scope>
    <source>
        <strain evidence="9">CBS 781.70</strain>
    </source>
</reference>
<dbReference type="AlphaFoldDB" id="A0A6G1GE83"/>
<dbReference type="EMBL" id="ML975150">
    <property type="protein sequence ID" value="KAF1816415.1"/>
    <property type="molecule type" value="Genomic_DNA"/>
</dbReference>
<dbReference type="Pfam" id="PF01494">
    <property type="entry name" value="FAD_binding_3"/>
    <property type="match status" value="1"/>
</dbReference>
<evidence type="ECO:0000256" key="4">
    <source>
        <dbReference type="ARBA" id="ARBA00023002"/>
    </source>
</evidence>
<dbReference type="PANTHER" id="PTHR13789:SF261">
    <property type="entry name" value="HYDROXYLASE, PUTATIVE (AFU_ORTHOLOGUE AFUA_7G00590)-RELATED"/>
    <property type="match status" value="1"/>
</dbReference>
<keyword evidence="3" id="KW-0274">FAD</keyword>
<evidence type="ECO:0000259" key="6">
    <source>
        <dbReference type="Pfam" id="PF01494"/>
    </source>
</evidence>
<dbReference type="SUPFAM" id="SSF54373">
    <property type="entry name" value="FAD-linked reductases, C-terminal domain"/>
    <property type="match status" value="1"/>
</dbReference>
<dbReference type="SUPFAM" id="SSF160104">
    <property type="entry name" value="Acetoacetate decarboxylase-like"/>
    <property type="match status" value="1"/>
</dbReference>
<dbReference type="GO" id="GO:0004497">
    <property type="term" value="F:monooxygenase activity"/>
    <property type="evidence" value="ECO:0007669"/>
    <property type="project" value="UniProtKB-KW"/>
</dbReference>
<feature type="domain" description="FAD-binding" evidence="6">
    <location>
        <begin position="11"/>
        <end position="364"/>
    </location>
</feature>
<protein>
    <submittedName>
        <fullName evidence="7 9">FAD/NAD(P)-binding domain-containing protein</fullName>
    </submittedName>
</protein>
<name>A0A6G1GE83_9PEZI</name>
<dbReference type="InterPro" id="IPR010451">
    <property type="entry name" value="Acetoacetate_decarboxylase"/>
</dbReference>
<dbReference type="InterPro" id="IPR023375">
    <property type="entry name" value="ADC_dom_sf"/>
</dbReference>